<evidence type="ECO:0000313" key="1">
    <source>
        <dbReference type="EMBL" id="THU47505.1"/>
    </source>
</evidence>
<sequence>MASLTSTISSFEMQISPRSFKHFSSLIPPPLSEETENLERVCREVILPSPGGITISLHLCLQFSQSRRRPRYRRLIKLLRPLGSSTSFLQSPSSSSCRL</sequence>
<dbReference type="AlphaFoldDB" id="A0A4S8IGW0"/>
<protein>
    <submittedName>
        <fullName evidence="1">Uncharacterized protein</fullName>
    </submittedName>
</protein>
<comment type="caution">
    <text evidence="1">The sequence shown here is derived from an EMBL/GenBank/DDBJ whole genome shotgun (WGS) entry which is preliminary data.</text>
</comment>
<keyword evidence="2" id="KW-1185">Reference proteome</keyword>
<gene>
    <name evidence="1" type="ORF">C4D60_Mb09t16230</name>
</gene>
<reference evidence="1 2" key="1">
    <citation type="journal article" date="2019" name="Nat. Plants">
        <title>Genome sequencing of Musa balbisiana reveals subgenome evolution and function divergence in polyploid bananas.</title>
        <authorList>
            <person name="Yao X."/>
        </authorList>
    </citation>
    <scope>NUCLEOTIDE SEQUENCE [LARGE SCALE GENOMIC DNA]</scope>
    <source>
        <strain evidence="2">cv. DH-PKW</strain>
        <tissue evidence="1">Leaves</tissue>
    </source>
</reference>
<name>A0A4S8IGW0_MUSBA</name>
<organism evidence="1 2">
    <name type="scientific">Musa balbisiana</name>
    <name type="common">Banana</name>
    <dbReference type="NCBI Taxonomy" id="52838"/>
    <lineage>
        <taxon>Eukaryota</taxon>
        <taxon>Viridiplantae</taxon>
        <taxon>Streptophyta</taxon>
        <taxon>Embryophyta</taxon>
        <taxon>Tracheophyta</taxon>
        <taxon>Spermatophyta</taxon>
        <taxon>Magnoliopsida</taxon>
        <taxon>Liliopsida</taxon>
        <taxon>Zingiberales</taxon>
        <taxon>Musaceae</taxon>
        <taxon>Musa</taxon>
    </lineage>
</organism>
<evidence type="ECO:0000313" key="2">
    <source>
        <dbReference type="Proteomes" id="UP000317650"/>
    </source>
</evidence>
<dbReference type="Proteomes" id="UP000317650">
    <property type="component" value="Chromosome 9"/>
</dbReference>
<proteinExistence type="predicted"/>
<accession>A0A4S8IGW0</accession>
<dbReference type="EMBL" id="PYDT01000010">
    <property type="protein sequence ID" value="THU47505.1"/>
    <property type="molecule type" value="Genomic_DNA"/>
</dbReference>